<dbReference type="AlphaFoldDB" id="A0A1B7NZX7"/>
<evidence type="ECO:0000256" key="2">
    <source>
        <dbReference type="SAM" id="Phobius"/>
    </source>
</evidence>
<keyword evidence="2" id="KW-0812">Transmembrane</keyword>
<evidence type="ECO:0000256" key="1">
    <source>
        <dbReference type="SAM" id="MobiDB-lite"/>
    </source>
</evidence>
<keyword evidence="4" id="KW-1185">Reference proteome</keyword>
<organism evidence="3 4">
    <name type="scientific">Emergomyces africanus</name>
    <dbReference type="NCBI Taxonomy" id="1955775"/>
    <lineage>
        <taxon>Eukaryota</taxon>
        <taxon>Fungi</taxon>
        <taxon>Dikarya</taxon>
        <taxon>Ascomycota</taxon>
        <taxon>Pezizomycotina</taxon>
        <taxon>Eurotiomycetes</taxon>
        <taxon>Eurotiomycetidae</taxon>
        <taxon>Onygenales</taxon>
        <taxon>Ajellomycetaceae</taxon>
        <taxon>Emergomyces</taxon>
    </lineage>
</organism>
<dbReference type="EMBL" id="LGUA01000321">
    <property type="protein sequence ID" value="OAX82326.1"/>
    <property type="molecule type" value="Genomic_DNA"/>
</dbReference>
<feature type="compositionally biased region" description="Polar residues" evidence="1">
    <location>
        <begin position="1"/>
        <end position="31"/>
    </location>
</feature>
<evidence type="ECO:0000313" key="4">
    <source>
        <dbReference type="Proteomes" id="UP000091918"/>
    </source>
</evidence>
<gene>
    <name evidence="3" type="ORF">ACJ72_03324</name>
</gene>
<protein>
    <submittedName>
        <fullName evidence="3">Uncharacterized protein</fullName>
    </submittedName>
</protein>
<dbReference type="Proteomes" id="UP000091918">
    <property type="component" value="Unassembled WGS sequence"/>
</dbReference>
<feature type="compositionally biased region" description="Low complexity" evidence="1">
    <location>
        <begin position="38"/>
        <end position="49"/>
    </location>
</feature>
<name>A0A1B7NZX7_9EURO</name>
<sequence length="181" mass="19230">MAHLSQFTDAMRSTSPDESTTSRSGIKSTSVTPPAPIAPTRAPTPTAVPSEVHEKSPSEKKAEAAKISSIIIGTIIFIAIVILGLLLGRSKWNKTTSQSSLRKLHEADGSNGAGPPPARRRTPKHGPQRAHTSREGFVSFGDLGHSGTYSPAQELPTVVEEQYYHMSAVSSPISPGVNLPR</sequence>
<feature type="region of interest" description="Disordered" evidence="1">
    <location>
        <begin position="1"/>
        <end position="62"/>
    </location>
</feature>
<proteinExistence type="predicted"/>
<feature type="compositionally biased region" description="Basic and acidic residues" evidence="1">
    <location>
        <begin position="51"/>
        <end position="62"/>
    </location>
</feature>
<dbReference type="OrthoDB" id="4188269at2759"/>
<accession>A0A1B7NZX7</accession>
<evidence type="ECO:0000313" key="3">
    <source>
        <dbReference type="EMBL" id="OAX82326.1"/>
    </source>
</evidence>
<reference evidence="3 4" key="1">
    <citation type="submission" date="2015-07" db="EMBL/GenBank/DDBJ databases">
        <title>Emmonsia species relationships and genome sequence.</title>
        <authorList>
            <person name="Cuomo C.A."/>
            <person name="Schwartz I.S."/>
            <person name="Kenyon C."/>
            <person name="de Hoog G.S."/>
            <person name="Govender N.P."/>
            <person name="Botha A."/>
            <person name="Moreno L."/>
            <person name="de Vries M."/>
            <person name="Munoz J.F."/>
            <person name="Stielow J.B."/>
        </authorList>
    </citation>
    <scope>NUCLEOTIDE SEQUENCE [LARGE SCALE GENOMIC DNA]</scope>
    <source>
        <strain evidence="3 4">CBS 136260</strain>
    </source>
</reference>
<feature type="compositionally biased region" description="Basic residues" evidence="1">
    <location>
        <begin position="118"/>
        <end position="128"/>
    </location>
</feature>
<feature type="transmembrane region" description="Helical" evidence="2">
    <location>
        <begin position="67"/>
        <end position="88"/>
    </location>
</feature>
<keyword evidence="2" id="KW-1133">Transmembrane helix</keyword>
<feature type="region of interest" description="Disordered" evidence="1">
    <location>
        <begin position="98"/>
        <end position="143"/>
    </location>
</feature>
<keyword evidence="2" id="KW-0472">Membrane</keyword>
<comment type="caution">
    <text evidence="3">The sequence shown here is derived from an EMBL/GenBank/DDBJ whole genome shotgun (WGS) entry which is preliminary data.</text>
</comment>